<gene>
    <name evidence="4" type="ORF">D174_14435</name>
</gene>
<dbReference type="RefSeq" id="WP_019512955.1">
    <property type="nucleotide sequence ID" value="NC_023036.2"/>
</dbReference>
<dbReference type="PROSITE" id="PS50977">
    <property type="entry name" value="HTH_TETR_2"/>
    <property type="match status" value="1"/>
</dbReference>
<reference evidence="4 5" key="1">
    <citation type="journal article" date="2014" name="Genome Announc.">
        <title>Complete Genome Sequence of Sterol-Transforming Mycobacterium neoaurum Strain VKM Ac-1815D.</title>
        <authorList>
            <person name="Shtratnikova V.Y."/>
            <person name="Bragin E.Y."/>
            <person name="Dovbnya D.V."/>
            <person name="Pekov Y.A."/>
            <person name="Schelkunov M.I."/>
            <person name="Strizhov N."/>
            <person name="Ivashina T.V."/>
            <person name="Ashapkin V.V."/>
            <person name="Donova M.V."/>
        </authorList>
    </citation>
    <scope>NUCLEOTIDE SEQUENCE [LARGE SCALE GENOMIC DNA]</scope>
    <source>
        <strain evidence="4 5">VKM Ac-1815D</strain>
    </source>
</reference>
<evidence type="ECO:0000256" key="1">
    <source>
        <dbReference type="ARBA" id="ARBA00023125"/>
    </source>
</evidence>
<proteinExistence type="predicted"/>
<dbReference type="SUPFAM" id="SSF46689">
    <property type="entry name" value="Homeodomain-like"/>
    <property type="match status" value="1"/>
</dbReference>
<name>V5XE78_MYCNE</name>
<dbReference type="Proteomes" id="UP000018763">
    <property type="component" value="Chromosome"/>
</dbReference>
<evidence type="ECO:0000259" key="3">
    <source>
        <dbReference type="PROSITE" id="PS50977"/>
    </source>
</evidence>
<accession>V5XE78</accession>
<dbReference type="AlphaFoldDB" id="V5XE78"/>
<keyword evidence="1 2" id="KW-0238">DNA-binding</keyword>
<keyword evidence="5" id="KW-1185">Reference proteome</keyword>
<dbReference type="InterPro" id="IPR009057">
    <property type="entry name" value="Homeodomain-like_sf"/>
</dbReference>
<evidence type="ECO:0000256" key="2">
    <source>
        <dbReference type="PROSITE-ProRule" id="PRU00335"/>
    </source>
</evidence>
<evidence type="ECO:0000313" key="4">
    <source>
        <dbReference type="EMBL" id="AHC25709.1"/>
    </source>
</evidence>
<feature type="DNA-binding region" description="H-T-H motif" evidence="2">
    <location>
        <begin position="36"/>
        <end position="55"/>
    </location>
</feature>
<dbReference type="Pfam" id="PF00440">
    <property type="entry name" value="TetR_N"/>
    <property type="match status" value="1"/>
</dbReference>
<organism evidence="4 5">
    <name type="scientific">Mycolicibacterium neoaurum VKM Ac-1815D</name>
    <dbReference type="NCBI Taxonomy" id="700508"/>
    <lineage>
        <taxon>Bacteria</taxon>
        <taxon>Bacillati</taxon>
        <taxon>Actinomycetota</taxon>
        <taxon>Actinomycetes</taxon>
        <taxon>Mycobacteriales</taxon>
        <taxon>Mycobacteriaceae</taxon>
        <taxon>Mycolicibacterium</taxon>
    </lineage>
</organism>
<protein>
    <submittedName>
        <fullName evidence="4">TetR family transcriptional regulator</fullName>
    </submittedName>
</protein>
<sequence length="216" mass="23602">MRRHGWGGDIPADDDEAARRIIDAARACIDERGSVTISDVATALGITRQTVYRYFATQDSLLQATALASVGGFLDRLAADLHAIDDPTVAVVEGIAYTLEHLPHDRYLGLVMHPGRASAFAVGVTADVAIAFGRSILERFDVDWAASGFTAESFDELIEFMLRVLQSFILDPEGQSRRGAELRGFLHRWVAPAVLAASSTDRSPARRHLSPMTPRR</sequence>
<evidence type="ECO:0000313" key="5">
    <source>
        <dbReference type="Proteomes" id="UP000018763"/>
    </source>
</evidence>
<feature type="domain" description="HTH tetR-type" evidence="3">
    <location>
        <begin position="15"/>
        <end position="73"/>
    </location>
</feature>
<dbReference type="GO" id="GO:0003677">
    <property type="term" value="F:DNA binding"/>
    <property type="evidence" value="ECO:0007669"/>
    <property type="project" value="UniProtKB-UniRule"/>
</dbReference>
<dbReference type="GeneID" id="43450680"/>
<dbReference type="InterPro" id="IPR001647">
    <property type="entry name" value="HTH_TetR"/>
</dbReference>
<dbReference type="EMBL" id="CP006936">
    <property type="protein sequence ID" value="AHC25709.1"/>
    <property type="molecule type" value="Genomic_DNA"/>
</dbReference>
<dbReference type="Gene3D" id="1.10.357.10">
    <property type="entry name" value="Tetracycline Repressor, domain 2"/>
    <property type="match status" value="1"/>
</dbReference>